<name>A0A7C3G5Z1_9PROT</name>
<protein>
    <recommendedName>
        <fullName evidence="4">Methylamine utilization protein MauE</fullName>
    </recommendedName>
</protein>
<comment type="subcellular location">
    <subcellularLocation>
        <location evidence="2">Membrane</location>
        <topology evidence="2">Multi-pass membrane protein</topology>
    </subcellularLocation>
</comment>
<dbReference type="Proteomes" id="UP000886042">
    <property type="component" value="Unassembled WGS sequence"/>
</dbReference>
<dbReference type="Pfam" id="PF07291">
    <property type="entry name" value="MauE"/>
    <property type="match status" value="1"/>
</dbReference>
<evidence type="ECO:0000256" key="3">
    <source>
        <dbReference type="ARBA" id="ARBA00004856"/>
    </source>
</evidence>
<comment type="caution">
    <text evidence="10">The sequence shown here is derived from an EMBL/GenBank/DDBJ whole genome shotgun (WGS) entry which is preliminary data.</text>
</comment>
<dbReference type="InterPro" id="IPR009908">
    <property type="entry name" value="Methylamine_util_MauE"/>
</dbReference>
<proteinExistence type="predicted"/>
<sequence>MIDPLFSLIAVLAFAVFWIMSGLKKITHLGWFKGVLEGYGLFPKFSIVPLVFLVPVTELLIGGTFLLARNIGVYMSACLL</sequence>
<comment type="function">
    <text evidence="1">May be specifically involved in the processing, transport, and/or maturation of the MADH beta-subunit.</text>
</comment>
<evidence type="ECO:0000259" key="9">
    <source>
        <dbReference type="Pfam" id="PF07291"/>
    </source>
</evidence>
<dbReference type="EMBL" id="DRMN01000393">
    <property type="protein sequence ID" value="HFB55473.1"/>
    <property type="molecule type" value="Genomic_DNA"/>
</dbReference>
<evidence type="ECO:0000256" key="5">
    <source>
        <dbReference type="ARBA" id="ARBA00022692"/>
    </source>
</evidence>
<feature type="non-terminal residue" evidence="10">
    <location>
        <position position="80"/>
    </location>
</feature>
<feature type="domain" description="Methylamine utilisation protein MauE" evidence="9">
    <location>
        <begin position="6"/>
        <end position="80"/>
    </location>
</feature>
<comment type="pathway">
    <text evidence="3">One-carbon metabolism; methylamine degradation.</text>
</comment>
<evidence type="ECO:0000256" key="2">
    <source>
        <dbReference type="ARBA" id="ARBA00004141"/>
    </source>
</evidence>
<evidence type="ECO:0000256" key="4">
    <source>
        <dbReference type="ARBA" id="ARBA00019078"/>
    </source>
</evidence>
<dbReference type="AlphaFoldDB" id="A0A7C3G5Z1"/>
<dbReference type="GO" id="GO:0030416">
    <property type="term" value="P:methylamine metabolic process"/>
    <property type="evidence" value="ECO:0007669"/>
    <property type="project" value="InterPro"/>
</dbReference>
<reference evidence="10" key="1">
    <citation type="journal article" date="2020" name="mSystems">
        <title>Genome- and Community-Level Interaction Insights into Carbon Utilization and Element Cycling Functions of Hydrothermarchaeota in Hydrothermal Sediment.</title>
        <authorList>
            <person name="Zhou Z."/>
            <person name="Liu Y."/>
            <person name="Xu W."/>
            <person name="Pan J."/>
            <person name="Luo Z.H."/>
            <person name="Li M."/>
        </authorList>
    </citation>
    <scope>NUCLEOTIDE SEQUENCE [LARGE SCALE GENOMIC DNA]</scope>
    <source>
        <strain evidence="10">HyVt-489</strain>
    </source>
</reference>
<gene>
    <name evidence="10" type="ORF">ENJ46_06065</name>
</gene>
<keyword evidence="5 8" id="KW-0812">Transmembrane</keyword>
<dbReference type="UniPathway" id="UPA00895"/>
<evidence type="ECO:0000313" key="10">
    <source>
        <dbReference type="EMBL" id="HFB55473.1"/>
    </source>
</evidence>
<feature type="transmembrane region" description="Helical" evidence="8">
    <location>
        <begin position="46"/>
        <end position="67"/>
    </location>
</feature>
<dbReference type="GO" id="GO:0016020">
    <property type="term" value="C:membrane"/>
    <property type="evidence" value="ECO:0007669"/>
    <property type="project" value="UniProtKB-SubCell"/>
</dbReference>
<keyword evidence="6 8" id="KW-1133">Transmembrane helix</keyword>
<accession>A0A7C3G5Z1</accession>
<organism evidence="10">
    <name type="scientific">Hellea balneolensis</name>
    <dbReference type="NCBI Taxonomy" id="287478"/>
    <lineage>
        <taxon>Bacteria</taxon>
        <taxon>Pseudomonadati</taxon>
        <taxon>Pseudomonadota</taxon>
        <taxon>Alphaproteobacteria</taxon>
        <taxon>Maricaulales</taxon>
        <taxon>Robiginitomaculaceae</taxon>
        <taxon>Hellea</taxon>
    </lineage>
</organism>
<evidence type="ECO:0000256" key="7">
    <source>
        <dbReference type="ARBA" id="ARBA00023136"/>
    </source>
</evidence>
<keyword evidence="7 8" id="KW-0472">Membrane</keyword>
<evidence type="ECO:0000256" key="6">
    <source>
        <dbReference type="ARBA" id="ARBA00022989"/>
    </source>
</evidence>
<evidence type="ECO:0000256" key="1">
    <source>
        <dbReference type="ARBA" id="ARBA00003475"/>
    </source>
</evidence>
<evidence type="ECO:0000256" key="8">
    <source>
        <dbReference type="SAM" id="Phobius"/>
    </source>
</evidence>